<proteinExistence type="predicted"/>
<name>A0A0A9BRC3_ARUDO</name>
<reference evidence="2" key="1">
    <citation type="submission" date="2014-09" db="EMBL/GenBank/DDBJ databases">
        <authorList>
            <person name="Magalhaes I.L.F."/>
            <person name="Oliveira U."/>
            <person name="Santos F.R."/>
            <person name="Vidigal T.H.D.A."/>
            <person name="Brescovit A.D."/>
            <person name="Santos A.J."/>
        </authorList>
    </citation>
    <scope>NUCLEOTIDE SEQUENCE</scope>
    <source>
        <tissue evidence="2">Shoot tissue taken approximately 20 cm above the soil surface</tissue>
    </source>
</reference>
<reference evidence="2" key="2">
    <citation type="journal article" date="2015" name="Data Brief">
        <title>Shoot transcriptome of the giant reed, Arundo donax.</title>
        <authorList>
            <person name="Barrero R.A."/>
            <person name="Guerrero F.D."/>
            <person name="Moolhuijzen P."/>
            <person name="Goolsby J.A."/>
            <person name="Tidwell J."/>
            <person name="Bellgard S.E."/>
            <person name="Bellgard M.I."/>
        </authorList>
    </citation>
    <scope>NUCLEOTIDE SEQUENCE</scope>
    <source>
        <tissue evidence="2">Shoot tissue taken approximately 20 cm above the soil surface</tissue>
    </source>
</reference>
<dbReference type="EMBL" id="GBRH01231934">
    <property type="protein sequence ID" value="JAD65961.1"/>
    <property type="molecule type" value="Transcribed_RNA"/>
</dbReference>
<feature type="region of interest" description="Disordered" evidence="1">
    <location>
        <begin position="1"/>
        <end position="66"/>
    </location>
</feature>
<organism evidence="2">
    <name type="scientific">Arundo donax</name>
    <name type="common">Giant reed</name>
    <name type="synonym">Donax arundinaceus</name>
    <dbReference type="NCBI Taxonomy" id="35708"/>
    <lineage>
        <taxon>Eukaryota</taxon>
        <taxon>Viridiplantae</taxon>
        <taxon>Streptophyta</taxon>
        <taxon>Embryophyta</taxon>
        <taxon>Tracheophyta</taxon>
        <taxon>Spermatophyta</taxon>
        <taxon>Magnoliopsida</taxon>
        <taxon>Liliopsida</taxon>
        <taxon>Poales</taxon>
        <taxon>Poaceae</taxon>
        <taxon>PACMAD clade</taxon>
        <taxon>Arundinoideae</taxon>
        <taxon>Arundineae</taxon>
        <taxon>Arundo</taxon>
    </lineage>
</organism>
<sequence>MLANHRRGAAAVRGPRPQSASQPRERGGGGSAQRGGRAAGGKPPSPLPRRRRKVLEWEETVAGSIL</sequence>
<dbReference type="AlphaFoldDB" id="A0A0A9BRC3"/>
<accession>A0A0A9BRC3</accession>
<protein>
    <submittedName>
        <fullName evidence="2">Uncharacterized protein</fullName>
    </submittedName>
</protein>
<evidence type="ECO:0000313" key="2">
    <source>
        <dbReference type="EMBL" id="JAD65961.1"/>
    </source>
</evidence>
<evidence type="ECO:0000256" key="1">
    <source>
        <dbReference type="SAM" id="MobiDB-lite"/>
    </source>
</evidence>
<feature type="compositionally biased region" description="Gly residues" evidence="1">
    <location>
        <begin position="28"/>
        <end position="39"/>
    </location>
</feature>